<dbReference type="PANTHER" id="PTHR43266">
    <property type="entry name" value="MACROLIDE-EFFLUX PROTEIN"/>
    <property type="match status" value="1"/>
</dbReference>
<keyword evidence="3" id="KW-1003">Cell membrane</keyword>
<dbReference type="InterPro" id="IPR011701">
    <property type="entry name" value="MFS"/>
</dbReference>
<accession>A0A4Z0H566</accession>
<dbReference type="RefSeq" id="WP_135327192.1">
    <property type="nucleotide sequence ID" value="NZ_SRJC01000001.1"/>
</dbReference>
<feature type="transmembrane region" description="Helical" evidence="7">
    <location>
        <begin position="241"/>
        <end position="263"/>
    </location>
</feature>
<name>A0A4Z0H566_9BACI</name>
<feature type="transmembrane region" description="Helical" evidence="7">
    <location>
        <begin position="207"/>
        <end position="229"/>
    </location>
</feature>
<evidence type="ECO:0000256" key="1">
    <source>
        <dbReference type="ARBA" id="ARBA00004651"/>
    </source>
</evidence>
<feature type="transmembrane region" description="Helical" evidence="7">
    <location>
        <begin position="357"/>
        <end position="376"/>
    </location>
</feature>
<dbReference type="PANTHER" id="PTHR43266:SF2">
    <property type="entry name" value="MAJOR FACILITATOR SUPERFAMILY (MFS) PROFILE DOMAIN-CONTAINING PROTEIN"/>
    <property type="match status" value="1"/>
</dbReference>
<dbReference type="GO" id="GO:0005886">
    <property type="term" value="C:plasma membrane"/>
    <property type="evidence" value="ECO:0007669"/>
    <property type="project" value="UniProtKB-SubCell"/>
</dbReference>
<keyword evidence="4 7" id="KW-0812">Transmembrane</keyword>
<dbReference type="EMBL" id="SRJC01000001">
    <property type="protein sequence ID" value="TGB04919.1"/>
    <property type="molecule type" value="Genomic_DNA"/>
</dbReference>
<feature type="transmembrane region" description="Helical" evidence="7">
    <location>
        <begin position="295"/>
        <end position="317"/>
    </location>
</feature>
<dbReference type="PROSITE" id="PS50850">
    <property type="entry name" value="MFS"/>
    <property type="match status" value="1"/>
</dbReference>
<keyword evidence="6 7" id="KW-0472">Membrane</keyword>
<dbReference type="PRINTS" id="PR01988">
    <property type="entry name" value="EXPORTERBACE"/>
</dbReference>
<dbReference type="Gene3D" id="1.20.1250.20">
    <property type="entry name" value="MFS general substrate transporter like domains"/>
    <property type="match status" value="1"/>
</dbReference>
<dbReference type="GO" id="GO:0022857">
    <property type="term" value="F:transmembrane transporter activity"/>
    <property type="evidence" value="ECO:0007669"/>
    <property type="project" value="InterPro"/>
</dbReference>
<feature type="transmembrane region" description="Helical" evidence="7">
    <location>
        <begin position="129"/>
        <end position="149"/>
    </location>
</feature>
<evidence type="ECO:0000259" key="8">
    <source>
        <dbReference type="PROSITE" id="PS50850"/>
    </source>
</evidence>
<dbReference type="CDD" id="cd06173">
    <property type="entry name" value="MFS_MefA_like"/>
    <property type="match status" value="1"/>
</dbReference>
<feature type="transmembrane region" description="Helical" evidence="7">
    <location>
        <begin position="329"/>
        <end position="351"/>
    </location>
</feature>
<evidence type="ECO:0000256" key="7">
    <source>
        <dbReference type="SAM" id="Phobius"/>
    </source>
</evidence>
<dbReference type="AlphaFoldDB" id="A0A4Z0H566"/>
<protein>
    <submittedName>
        <fullName evidence="9">MFS transporter</fullName>
    </submittedName>
</protein>
<evidence type="ECO:0000256" key="5">
    <source>
        <dbReference type="ARBA" id="ARBA00022989"/>
    </source>
</evidence>
<dbReference type="Pfam" id="PF07690">
    <property type="entry name" value="MFS_1"/>
    <property type="match status" value="1"/>
</dbReference>
<dbReference type="InterPro" id="IPR020846">
    <property type="entry name" value="MFS_dom"/>
</dbReference>
<sequence>MKLLLFNIGLSNIGDWIYLIAFNLIVLDMTGSPFAVAVLYLLKPAAAMMTNGWAGSFIDRLDARGLMIWLDTVRGLLIIILPFFSSLIIMYCLVFLVNMASAMFRPASMVYMTSFLAKGERKRFNALRSLVDSGGFLLGPGIAGLMFWIGSPWAAVYLNGATFLLSAFLTLWLPSVRTETMESSSFSIREDWKLVVSFSHTHAKTMIIYSLFTLLIVMTAAIDSLEAAFSKQVLGLSNPSYGILVSIAGGGIILGAVIQNILIDKTTTRFSMSGGGLGMAMGYLIYAFSNGFLGAAIGCFLLSFSLAFANTGFLTFYQDHIPPSIMGRVGSLYEWGESFVVILSVITIGLLAEAESIRLAVCSGCFLMLFISLALVHSLRSSGEERHVAKESF</sequence>
<keyword evidence="5 7" id="KW-1133">Transmembrane helix</keyword>
<evidence type="ECO:0000313" key="9">
    <source>
        <dbReference type="EMBL" id="TGB04919.1"/>
    </source>
</evidence>
<dbReference type="Proteomes" id="UP000297982">
    <property type="component" value="Unassembled WGS sequence"/>
</dbReference>
<reference evidence="9 10" key="1">
    <citation type="journal article" date="2003" name="Int. J. Syst. Evol. Microbiol.">
        <title>Halobacillus salinus sp. nov., isolated from a salt lake on the coast of the East Sea in Korea.</title>
        <authorList>
            <person name="Yoon J.H."/>
            <person name="Kang K.H."/>
            <person name="Park Y.H."/>
        </authorList>
    </citation>
    <scope>NUCLEOTIDE SEQUENCE [LARGE SCALE GENOMIC DNA]</scope>
    <source>
        <strain evidence="9 10">HSL-3</strain>
    </source>
</reference>
<comment type="subcellular location">
    <subcellularLocation>
        <location evidence="1">Cell membrane</location>
        <topology evidence="1">Multi-pass membrane protein</topology>
    </subcellularLocation>
</comment>
<dbReference type="SUPFAM" id="SSF103473">
    <property type="entry name" value="MFS general substrate transporter"/>
    <property type="match status" value="1"/>
</dbReference>
<evidence type="ECO:0000256" key="4">
    <source>
        <dbReference type="ARBA" id="ARBA00022692"/>
    </source>
</evidence>
<feature type="transmembrane region" description="Helical" evidence="7">
    <location>
        <begin position="270"/>
        <end position="289"/>
    </location>
</feature>
<dbReference type="STRING" id="192814.GCA_900166575_01950"/>
<evidence type="ECO:0000256" key="6">
    <source>
        <dbReference type="ARBA" id="ARBA00023136"/>
    </source>
</evidence>
<feature type="domain" description="Major facilitator superfamily (MFS) profile" evidence="8">
    <location>
        <begin position="1"/>
        <end position="380"/>
    </location>
</feature>
<evidence type="ECO:0000256" key="3">
    <source>
        <dbReference type="ARBA" id="ARBA00022475"/>
    </source>
</evidence>
<comment type="caution">
    <text evidence="9">The sequence shown here is derived from an EMBL/GenBank/DDBJ whole genome shotgun (WGS) entry which is preliminary data.</text>
</comment>
<feature type="transmembrane region" description="Helical" evidence="7">
    <location>
        <begin position="155"/>
        <end position="173"/>
    </location>
</feature>
<proteinExistence type="predicted"/>
<keyword evidence="10" id="KW-1185">Reference proteome</keyword>
<evidence type="ECO:0000256" key="2">
    <source>
        <dbReference type="ARBA" id="ARBA00022448"/>
    </source>
</evidence>
<dbReference type="InterPro" id="IPR022324">
    <property type="entry name" value="Bacilysin_exporter_BacE_put"/>
</dbReference>
<dbReference type="InterPro" id="IPR036259">
    <property type="entry name" value="MFS_trans_sf"/>
</dbReference>
<evidence type="ECO:0000313" key="10">
    <source>
        <dbReference type="Proteomes" id="UP000297982"/>
    </source>
</evidence>
<keyword evidence="2" id="KW-0813">Transport</keyword>
<gene>
    <name evidence="9" type="ORF">E4663_07975</name>
</gene>
<organism evidence="9 10">
    <name type="scientific">Halobacillus salinus</name>
    <dbReference type="NCBI Taxonomy" id="192814"/>
    <lineage>
        <taxon>Bacteria</taxon>
        <taxon>Bacillati</taxon>
        <taxon>Bacillota</taxon>
        <taxon>Bacilli</taxon>
        <taxon>Bacillales</taxon>
        <taxon>Bacillaceae</taxon>
        <taxon>Halobacillus</taxon>
    </lineage>
</organism>